<gene>
    <name evidence="11" type="ORF">SAMN06296028_111114</name>
</gene>
<evidence type="ECO:0000256" key="2">
    <source>
        <dbReference type="ARBA" id="ARBA00004687"/>
    </source>
</evidence>
<keyword evidence="6 10" id="KW-0812">Transmembrane</keyword>
<dbReference type="InterPro" id="IPR007315">
    <property type="entry name" value="PIG-V/Gpi18"/>
</dbReference>
<dbReference type="Proteomes" id="UP000192929">
    <property type="component" value="Unassembled WGS sequence"/>
</dbReference>
<dbReference type="PANTHER" id="PTHR12468:SF2">
    <property type="entry name" value="GPI MANNOSYLTRANSFERASE 2"/>
    <property type="match status" value="1"/>
</dbReference>
<comment type="pathway">
    <text evidence="2">Glycolipid biosynthesis; glycosylphosphatidylinositol-anchor biosynthesis.</text>
</comment>
<keyword evidence="7" id="KW-0256">Endoplasmic reticulum</keyword>
<evidence type="ECO:0000256" key="9">
    <source>
        <dbReference type="ARBA" id="ARBA00023136"/>
    </source>
</evidence>
<evidence type="ECO:0000256" key="8">
    <source>
        <dbReference type="ARBA" id="ARBA00022989"/>
    </source>
</evidence>
<dbReference type="GO" id="GO:0006506">
    <property type="term" value="P:GPI anchor biosynthetic process"/>
    <property type="evidence" value="ECO:0007669"/>
    <property type="project" value="UniProtKB-UniPathway"/>
</dbReference>
<evidence type="ECO:0000256" key="3">
    <source>
        <dbReference type="ARBA" id="ARBA00022502"/>
    </source>
</evidence>
<keyword evidence="12" id="KW-1185">Reference proteome</keyword>
<evidence type="ECO:0008006" key="13">
    <source>
        <dbReference type="Google" id="ProtNLM"/>
    </source>
</evidence>
<feature type="transmembrane region" description="Helical" evidence="10">
    <location>
        <begin position="393"/>
        <end position="413"/>
    </location>
</feature>
<dbReference type="PANTHER" id="PTHR12468">
    <property type="entry name" value="GPI MANNOSYLTRANSFERASE 2"/>
    <property type="match status" value="1"/>
</dbReference>
<dbReference type="AlphaFoldDB" id="A0A1X7DGE2"/>
<feature type="transmembrane region" description="Helical" evidence="10">
    <location>
        <begin position="368"/>
        <end position="386"/>
    </location>
</feature>
<name>A0A1X7DGE2_9MICC</name>
<evidence type="ECO:0000256" key="1">
    <source>
        <dbReference type="ARBA" id="ARBA00004477"/>
    </source>
</evidence>
<dbReference type="GO" id="GO:0031501">
    <property type="term" value="C:mannosyltransferase complex"/>
    <property type="evidence" value="ECO:0007669"/>
    <property type="project" value="TreeGrafter"/>
</dbReference>
<sequence>MSSTAVADPARSAHDSRAGRMRRLWAAAPWWLAVLVVYGVSRVWGWAVFTVVGAQQGPGPWGNGALGYLDFVNTWDADWYHTIFREGYPFQVPRDSLGTVSENAWAFYPVFPLLVRGIDALTGTGWAVTAATVSLVAGFGAALVFYRLVCQAPVMAGPRTPGGVSRPALWAVAVFAFNPVAPVLQTPYAEALSMLFLLSAMLCVVRDRPVWVTVFVVAQALTRPTGVALAAALGVWWLWRSVGDVLARRRAWYRCLDRWLVVALIACAAALAWPAIAWVVTREPMAYTETEAAWRGSQHVIPVLPWFREATDLLGPIAGLVAPVVLVAAVVMLLRSDTVKRALPFFVRVWIAAYGCYLLLVLNPQSSTFRLLLPWAPLAAALVHVSDSRAYRVLLVIFGAVLQIVWVGWLWHWKQLPGGGDYPP</sequence>
<organism evidence="11 12">
    <name type="scientific">Kocuria marina subsp. indica</name>
    <dbReference type="NCBI Taxonomy" id="1049583"/>
    <lineage>
        <taxon>Bacteria</taxon>
        <taxon>Bacillati</taxon>
        <taxon>Actinomycetota</taxon>
        <taxon>Actinomycetes</taxon>
        <taxon>Micrococcales</taxon>
        <taxon>Micrococcaceae</taxon>
        <taxon>Kocuria</taxon>
    </lineage>
</organism>
<evidence type="ECO:0000313" key="11">
    <source>
        <dbReference type="EMBL" id="SMF15139.1"/>
    </source>
</evidence>
<comment type="subcellular location">
    <subcellularLocation>
        <location evidence="1">Endoplasmic reticulum membrane</location>
        <topology evidence="1">Multi-pass membrane protein</topology>
    </subcellularLocation>
</comment>
<reference evidence="12" key="1">
    <citation type="submission" date="2017-04" db="EMBL/GenBank/DDBJ databases">
        <authorList>
            <person name="Varghese N."/>
            <person name="Submissions S."/>
        </authorList>
    </citation>
    <scope>NUCLEOTIDE SEQUENCE [LARGE SCALE GENOMIC DNA]</scope>
    <source>
        <strain evidence="12">NIO-1021</strain>
    </source>
</reference>
<feature type="transmembrane region" description="Helical" evidence="10">
    <location>
        <begin position="126"/>
        <end position="146"/>
    </location>
</feature>
<evidence type="ECO:0000313" key="12">
    <source>
        <dbReference type="Proteomes" id="UP000192929"/>
    </source>
</evidence>
<evidence type="ECO:0000256" key="5">
    <source>
        <dbReference type="ARBA" id="ARBA00022679"/>
    </source>
</evidence>
<feature type="transmembrane region" description="Helical" evidence="10">
    <location>
        <begin position="259"/>
        <end position="280"/>
    </location>
</feature>
<dbReference type="GO" id="GO:0016020">
    <property type="term" value="C:membrane"/>
    <property type="evidence" value="ECO:0007669"/>
    <property type="project" value="GOC"/>
</dbReference>
<feature type="transmembrane region" description="Helical" evidence="10">
    <location>
        <begin position="167"/>
        <end position="189"/>
    </location>
</feature>
<feature type="transmembrane region" description="Helical" evidence="10">
    <location>
        <begin position="313"/>
        <end position="333"/>
    </location>
</feature>
<feature type="transmembrane region" description="Helical" evidence="10">
    <location>
        <begin position="209"/>
        <end position="239"/>
    </location>
</feature>
<evidence type="ECO:0000256" key="6">
    <source>
        <dbReference type="ARBA" id="ARBA00022692"/>
    </source>
</evidence>
<keyword evidence="3" id="KW-0337">GPI-anchor biosynthesis</keyword>
<keyword evidence="4" id="KW-0328">Glycosyltransferase</keyword>
<feature type="transmembrane region" description="Helical" evidence="10">
    <location>
        <begin position="345"/>
        <end position="362"/>
    </location>
</feature>
<protein>
    <recommendedName>
        <fullName evidence="13">Integral membrane protein</fullName>
    </recommendedName>
</protein>
<dbReference type="RefSeq" id="WP_240505703.1">
    <property type="nucleotide sequence ID" value="NZ_FXAC01000011.1"/>
</dbReference>
<feature type="transmembrane region" description="Helical" evidence="10">
    <location>
        <begin position="24"/>
        <end position="44"/>
    </location>
</feature>
<dbReference type="EMBL" id="FXAC01000011">
    <property type="protein sequence ID" value="SMF15139.1"/>
    <property type="molecule type" value="Genomic_DNA"/>
</dbReference>
<dbReference type="GeneID" id="93240798"/>
<evidence type="ECO:0000256" key="7">
    <source>
        <dbReference type="ARBA" id="ARBA00022824"/>
    </source>
</evidence>
<evidence type="ECO:0000256" key="10">
    <source>
        <dbReference type="SAM" id="Phobius"/>
    </source>
</evidence>
<proteinExistence type="predicted"/>
<dbReference type="GO" id="GO:0004376">
    <property type="term" value="F:GPI mannosyltransferase activity"/>
    <property type="evidence" value="ECO:0007669"/>
    <property type="project" value="InterPro"/>
</dbReference>
<accession>A0A1X7DGE2</accession>
<dbReference type="UniPathway" id="UPA00196"/>
<keyword evidence="8 10" id="KW-1133">Transmembrane helix</keyword>
<dbReference type="GO" id="GO:0000009">
    <property type="term" value="F:alpha-1,6-mannosyltransferase activity"/>
    <property type="evidence" value="ECO:0007669"/>
    <property type="project" value="InterPro"/>
</dbReference>
<keyword evidence="9 10" id="KW-0472">Membrane</keyword>
<keyword evidence="5" id="KW-0808">Transferase</keyword>
<evidence type="ECO:0000256" key="4">
    <source>
        <dbReference type="ARBA" id="ARBA00022676"/>
    </source>
</evidence>